<proteinExistence type="predicted"/>
<sequence length="343" mass="38167">MSEVTQTLIDDAQAHSQSESRITARDLRSVFWRSFTLQGSWNYERQQHMGYAFAMSPALKRIYQDPAELGRALQRHLVLFNTTPHLSTFVFGLSIAMEEENQRNPDFNEESINAVKTSLMGPLAGIGDSIFWGSLKVIAAGMGIYFAQQGSILGPILALLVYNIPHILCRWYALKLGYRAGTTWLMRIWQSGLMDRVTYIASIVGLMVVGAMTASMIDITTPLSFTAGQTTMKVQDFIDKILPSLLPLLFTLGMYKLIRKGVNINWILLGTVAFGLLAQRAGPTLTRGNTMQVEDYMNETPLRPAGDADADAGRSLARGAGANGTRRHPHYSDRLRHRHTTAR</sequence>
<evidence type="ECO:0000313" key="3">
    <source>
        <dbReference type="EMBL" id="SUG48939.1"/>
    </source>
</evidence>
<dbReference type="InterPro" id="IPR004704">
    <property type="entry name" value="PTS_IID_man"/>
</dbReference>
<evidence type="ECO:0000313" key="4">
    <source>
        <dbReference type="Proteomes" id="UP000254741"/>
    </source>
</evidence>
<keyword evidence="3" id="KW-0813">Transport</keyword>
<feature type="transmembrane region" description="Helical" evidence="2">
    <location>
        <begin position="193"/>
        <end position="217"/>
    </location>
</feature>
<dbReference type="PROSITE" id="PS51108">
    <property type="entry name" value="PTS_EIID"/>
    <property type="match status" value="1"/>
</dbReference>
<protein>
    <submittedName>
        <fullName evidence="3">PTS family sugar transport protein component IID</fullName>
    </submittedName>
</protein>
<keyword evidence="2" id="KW-0812">Transmembrane</keyword>
<organism evidence="3 4">
    <name type="scientific">Salmonella enterica subsp. arizonae</name>
    <dbReference type="NCBI Taxonomy" id="59203"/>
    <lineage>
        <taxon>Bacteria</taxon>
        <taxon>Pseudomonadati</taxon>
        <taxon>Pseudomonadota</taxon>
        <taxon>Gammaproteobacteria</taxon>
        <taxon>Enterobacterales</taxon>
        <taxon>Enterobacteriaceae</taxon>
        <taxon>Salmonella</taxon>
    </lineage>
</organism>
<keyword evidence="3" id="KW-0762">Sugar transport</keyword>
<feature type="transmembrane region" description="Helical" evidence="2">
    <location>
        <begin position="152"/>
        <end position="173"/>
    </location>
</feature>
<reference evidence="3 4" key="1">
    <citation type="submission" date="2018-06" db="EMBL/GenBank/DDBJ databases">
        <authorList>
            <consortium name="Pathogen Informatics"/>
            <person name="Doyle S."/>
        </authorList>
    </citation>
    <scope>NUCLEOTIDE SEQUENCE [LARGE SCALE GENOMIC DNA]</scope>
    <source>
        <strain evidence="3 4">NCTC8297</strain>
    </source>
</reference>
<dbReference type="PANTHER" id="PTHR32502:SF23">
    <property type="entry name" value="TRANSPORT PROTEIN, PTS SYSTEM"/>
    <property type="match status" value="1"/>
</dbReference>
<dbReference type="Proteomes" id="UP000254741">
    <property type="component" value="Unassembled WGS sequence"/>
</dbReference>
<dbReference type="AlphaFoldDB" id="A0A379THC8"/>
<gene>
    <name evidence="3" type="primary">manZ_3</name>
    <name evidence="3" type="ORF">NCTC8297_04261</name>
</gene>
<dbReference type="Pfam" id="PF03613">
    <property type="entry name" value="EIID-AGA"/>
    <property type="match status" value="1"/>
</dbReference>
<feature type="transmembrane region" description="Helical" evidence="2">
    <location>
        <begin position="237"/>
        <end position="255"/>
    </location>
</feature>
<feature type="compositionally biased region" description="Basic residues" evidence="1">
    <location>
        <begin position="325"/>
        <end position="343"/>
    </location>
</feature>
<dbReference type="InterPro" id="IPR050303">
    <property type="entry name" value="GatZ_KbaZ_carbometab"/>
</dbReference>
<accession>A0A379THC8</accession>
<dbReference type="PANTHER" id="PTHR32502">
    <property type="entry name" value="N-ACETYLGALACTOSAMINE PERMEASE II COMPONENT-RELATED"/>
    <property type="match status" value="1"/>
</dbReference>
<dbReference type="EMBL" id="UGXG01000002">
    <property type="protein sequence ID" value="SUG48939.1"/>
    <property type="molecule type" value="Genomic_DNA"/>
</dbReference>
<feature type="compositionally biased region" description="Low complexity" evidence="1">
    <location>
        <begin position="303"/>
        <end position="324"/>
    </location>
</feature>
<dbReference type="GO" id="GO:0009401">
    <property type="term" value="P:phosphoenolpyruvate-dependent sugar phosphotransferase system"/>
    <property type="evidence" value="ECO:0007669"/>
    <property type="project" value="InterPro"/>
</dbReference>
<dbReference type="GO" id="GO:0005886">
    <property type="term" value="C:plasma membrane"/>
    <property type="evidence" value="ECO:0007669"/>
    <property type="project" value="TreeGrafter"/>
</dbReference>
<keyword evidence="2" id="KW-0472">Membrane</keyword>
<evidence type="ECO:0000256" key="1">
    <source>
        <dbReference type="SAM" id="MobiDB-lite"/>
    </source>
</evidence>
<feature type="region of interest" description="Disordered" evidence="1">
    <location>
        <begin position="300"/>
        <end position="343"/>
    </location>
</feature>
<keyword evidence="2" id="KW-1133">Transmembrane helix</keyword>
<name>A0A379THC8_SALER</name>
<evidence type="ECO:0000256" key="2">
    <source>
        <dbReference type="SAM" id="Phobius"/>
    </source>
</evidence>